<dbReference type="Proteomes" id="UP001165289">
    <property type="component" value="Unassembled WGS sequence"/>
</dbReference>
<feature type="region of interest" description="Disordered" evidence="2">
    <location>
        <begin position="1"/>
        <end position="63"/>
    </location>
</feature>
<evidence type="ECO:0000256" key="1">
    <source>
        <dbReference type="SAM" id="Coils"/>
    </source>
</evidence>
<feature type="region of interest" description="Disordered" evidence="2">
    <location>
        <begin position="601"/>
        <end position="822"/>
    </location>
</feature>
<keyword evidence="1" id="KW-0175">Coiled coil</keyword>
<name>A0AAV7KGB2_9METZ</name>
<proteinExistence type="predicted"/>
<reference evidence="3 4" key="1">
    <citation type="journal article" date="2023" name="BMC Biol.">
        <title>The compact genome of the sponge Oopsacas minuta (Hexactinellida) is lacking key metazoan core genes.</title>
        <authorList>
            <person name="Santini S."/>
            <person name="Schenkelaars Q."/>
            <person name="Jourda C."/>
            <person name="Duchesne M."/>
            <person name="Belahbib H."/>
            <person name="Rocher C."/>
            <person name="Selva M."/>
            <person name="Riesgo A."/>
            <person name="Vervoort M."/>
            <person name="Leys S.P."/>
            <person name="Kodjabachian L."/>
            <person name="Le Bivic A."/>
            <person name="Borchiellini C."/>
            <person name="Claverie J.M."/>
            <person name="Renard E."/>
        </authorList>
    </citation>
    <scope>NUCLEOTIDE SEQUENCE [LARGE SCALE GENOMIC DNA]</scope>
    <source>
        <strain evidence="3">SPO-2</strain>
    </source>
</reference>
<feature type="compositionally biased region" description="Basic and acidic residues" evidence="2">
    <location>
        <begin position="745"/>
        <end position="759"/>
    </location>
</feature>
<feature type="compositionally biased region" description="Polar residues" evidence="2">
    <location>
        <begin position="1"/>
        <end position="21"/>
    </location>
</feature>
<feature type="compositionally biased region" description="Pro residues" evidence="2">
    <location>
        <begin position="538"/>
        <end position="555"/>
    </location>
</feature>
<gene>
    <name evidence="3" type="ORF">LOD99_13916</name>
</gene>
<protein>
    <recommendedName>
        <fullName evidence="5">Shootin-1</fullName>
    </recommendedName>
</protein>
<feature type="region of interest" description="Disordered" evidence="2">
    <location>
        <begin position="835"/>
        <end position="894"/>
    </location>
</feature>
<comment type="caution">
    <text evidence="3">The sequence shown here is derived from an EMBL/GenBank/DDBJ whole genome shotgun (WGS) entry which is preliminary data.</text>
</comment>
<feature type="coiled-coil region" evidence="1">
    <location>
        <begin position="295"/>
        <end position="329"/>
    </location>
</feature>
<feature type="region of interest" description="Disordered" evidence="2">
    <location>
        <begin position="131"/>
        <end position="156"/>
    </location>
</feature>
<feature type="compositionally biased region" description="Basic and acidic residues" evidence="2">
    <location>
        <begin position="858"/>
        <end position="869"/>
    </location>
</feature>
<feature type="coiled-coil region" evidence="1">
    <location>
        <begin position="163"/>
        <end position="246"/>
    </location>
</feature>
<feature type="compositionally biased region" description="Polar residues" evidence="2">
    <location>
        <begin position="792"/>
        <end position="804"/>
    </location>
</feature>
<evidence type="ECO:0000313" key="4">
    <source>
        <dbReference type="Proteomes" id="UP001165289"/>
    </source>
</evidence>
<dbReference type="GO" id="GO:0031252">
    <property type="term" value="C:cell leading edge"/>
    <property type="evidence" value="ECO:0007669"/>
    <property type="project" value="TreeGrafter"/>
</dbReference>
<feature type="coiled-coil region" evidence="1">
    <location>
        <begin position="417"/>
        <end position="444"/>
    </location>
</feature>
<dbReference type="EMBL" id="JAKMXF010000033">
    <property type="protein sequence ID" value="KAI6660328.1"/>
    <property type="molecule type" value="Genomic_DNA"/>
</dbReference>
<evidence type="ECO:0000256" key="2">
    <source>
        <dbReference type="SAM" id="MobiDB-lite"/>
    </source>
</evidence>
<accession>A0AAV7KGB2</accession>
<evidence type="ECO:0000313" key="3">
    <source>
        <dbReference type="EMBL" id="KAI6660328.1"/>
    </source>
</evidence>
<evidence type="ECO:0008006" key="5">
    <source>
        <dbReference type="Google" id="ProtNLM"/>
    </source>
</evidence>
<dbReference type="InterPro" id="IPR024849">
    <property type="entry name" value="Shootin-1"/>
</dbReference>
<feature type="compositionally biased region" description="Basic and acidic residues" evidence="2">
    <location>
        <begin position="660"/>
        <end position="675"/>
    </location>
</feature>
<dbReference type="GO" id="GO:0005737">
    <property type="term" value="C:cytoplasm"/>
    <property type="evidence" value="ECO:0007669"/>
    <property type="project" value="TreeGrafter"/>
</dbReference>
<sequence length="894" mass="100360">MAKLPTNFNTHQESPDQSPTVSDEETPVPLVTQTVGHPYMAGKVRMRRKPQQDNLENNEEGPNLEMMSLKIELDKAKSELNRRTVLFSNHYNDMVGKWQNEKTKREVAETVAVEKARDNVVLQRTQLSLKMRAKQSTETALDPTQPDGEESRERSDTLIEGDVVNLTEQNEKQNLELQDLKDTVTLLEDQIAEHKRENENQSLDIEELTAKLIELENELKQSKSYMQSAQHQYKNLAGKLQDEKGKREIAENVAVNKARELEVQKRTSVMFMSSLTQSFNPDNFAEAGPHSSVEALDYATKISTLETEVEDLKESKVTLENALTKIEQDCFDKDIEIKQLRERLHISSFTRSPLEDSLAVTQSVATNKPSYGEYDKRMSRLSSETISPLLLQSISTGPGSALTLNRTKSKLSGIQSKEQLQQELKSKEAMINIMKLKLEKMKLEGSKDDPELEVERRELEDQVGGLDRKLSSMNTDDKKSETEVDELREKLESVEKKAADFEEKTRYYQELLNKMNRSSDNLPSPRTSPTPDSSYPVNIPPPPPNLPPPPPPPLPEGLFGPATPSLVIASLSKKSSRALQSGSKGETMNELMTMLSSGKVHLKKAKNKVPAPREEPSPLILPKAKLRRQITAPDDTNPLTSSFEDINPYYPVKSTGIESIDERLRQSRRQRDSTEQGKNSELLKKLNRRLKTSEPQSDETDTVQVPKIDSDPLPSLNTYQPTPVKRKITPVATQSPVRSPGLTRKMVEIESIAEEKEIEQLSPPPIPEKRSPKQTNSPILSPQKRKSESPLIKQSSVDNPNLPSIKSKPSLKGPILPPSNREFVPITAKRELKMEKSGSIPPISTKPTNIMGLLKSSSVDKVEKPRAATDLETEDSGSPLNKNKLKIPQVFAKK</sequence>
<dbReference type="PANTHER" id="PTHR46606:SF5">
    <property type="entry name" value="SHOOTIN-1"/>
    <property type="match status" value="1"/>
</dbReference>
<feature type="region of interest" description="Disordered" evidence="2">
    <location>
        <begin position="511"/>
        <end position="562"/>
    </location>
</feature>
<dbReference type="AlphaFoldDB" id="A0AAV7KGB2"/>
<feature type="compositionally biased region" description="Low complexity" evidence="2">
    <location>
        <begin position="523"/>
        <end position="536"/>
    </location>
</feature>
<organism evidence="3 4">
    <name type="scientific">Oopsacas minuta</name>
    <dbReference type="NCBI Taxonomy" id="111878"/>
    <lineage>
        <taxon>Eukaryota</taxon>
        <taxon>Metazoa</taxon>
        <taxon>Porifera</taxon>
        <taxon>Hexactinellida</taxon>
        <taxon>Hexasterophora</taxon>
        <taxon>Lyssacinosida</taxon>
        <taxon>Leucopsacidae</taxon>
        <taxon>Oopsacas</taxon>
    </lineage>
</organism>
<feature type="region of interest" description="Disordered" evidence="2">
    <location>
        <begin position="445"/>
        <end position="486"/>
    </location>
</feature>
<dbReference type="PANTHER" id="PTHR46606">
    <property type="entry name" value="SHOOTIN-1"/>
    <property type="match status" value="1"/>
</dbReference>
<keyword evidence="4" id="KW-1185">Reference proteome</keyword>